<organism evidence="2 3">
    <name type="scientific">Triticum urartu</name>
    <name type="common">Red wild einkorn</name>
    <name type="synonym">Crithodium urartu</name>
    <dbReference type="NCBI Taxonomy" id="4572"/>
    <lineage>
        <taxon>Eukaryota</taxon>
        <taxon>Viridiplantae</taxon>
        <taxon>Streptophyta</taxon>
        <taxon>Embryophyta</taxon>
        <taxon>Tracheophyta</taxon>
        <taxon>Spermatophyta</taxon>
        <taxon>Magnoliopsida</taxon>
        <taxon>Liliopsida</taxon>
        <taxon>Poales</taxon>
        <taxon>Poaceae</taxon>
        <taxon>BOP clade</taxon>
        <taxon>Pooideae</taxon>
        <taxon>Triticodae</taxon>
        <taxon>Triticeae</taxon>
        <taxon>Triticinae</taxon>
        <taxon>Triticum</taxon>
    </lineage>
</organism>
<accession>A0A8R7QFF5</accession>
<name>A0A8R7QFF5_TRIUA</name>
<reference evidence="3" key="1">
    <citation type="journal article" date="2013" name="Nature">
        <title>Draft genome of the wheat A-genome progenitor Triticum urartu.</title>
        <authorList>
            <person name="Ling H.Q."/>
            <person name="Zhao S."/>
            <person name="Liu D."/>
            <person name="Wang J."/>
            <person name="Sun H."/>
            <person name="Zhang C."/>
            <person name="Fan H."/>
            <person name="Li D."/>
            <person name="Dong L."/>
            <person name="Tao Y."/>
            <person name="Gao C."/>
            <person name="Wu H."/>
            <person name="Li Y."/>
            <person name="Cui Y."/>
            <person name="Guo X."/>
            <person name="Zheng S."/>
            <person name="Wang B."/>
            <person name="Yu K."/>
            <person name="Liang Q."/>
            <person name="Yang W."/>
            <person name="Lou X."/>
            <person name="Chen J."/>
            <person name="Feng M."/>
            <person name="Jian J."/>
            <person name="Zhang X."/>
            <person name="Luo G."/>
            <person name="Jiang Y."/>
            <person name="Liu J."/>
            <person name="Wang Z."/>
            <person name="Sha Y."/>
            <person name="Zhang B."/>
            <person name="Wu H."/>
            <person name="Tang D."/>
            <person name="Shen Q."/>
            <person name="Xue P."/>
            <person name="Zou S."/>
            <person name="Wang X."/>
            <person name="Liu X."/>
            <person name="Wang F."/>
            <person name="Yang Y."/>
            <person name="An X."/>
            <person name="Dong Z."/>
            <person name="Zhang K."/>
            <person name="Zhang X."/>
            <person name="Luo M.C."/>
            <person name="Dvorak J."/>
            <person name="Tong Y."/>
            <person name="Wang J."/>
            <person name="Yang H."/>
            <person name="Li Z."/>
            <person name="Wang D."/>
            <person name="Zhang A."/>
            <person name="Wang J."/>
        </authorList>
    </citation>
    <scope>NUCLEOTIDE SEQUENCE</scope>
    <source>
        <strain evidence="3">cv. G1812</strain>
    </source>
</reference>
<proteinExistence type="predicted"/>
<feature type="transmembrane region" description="Helical" evidence="1">
    <location>
        <begin position="159"/>
        <end position="181"/>
    </location>
</feature>
<evidence type="ECO:0000313" key="3">
    <source>
        <dbReference type="Proteomes" id="UP000015106"/>
    </source>
</evidence>
<keyword evidence="1" id="KW-0472">Membrane</keyword>
<reference evidence="2" key="3">
    <citation type="submission" date="2022-06" db="UniProtKB">
        <authorList>
            <consortium name="EnsemblPlants"/>
        </authorList>
    </citation>
    <scope>IDENTIFICATION</scope>
</reference>
<keyword evidence="1" id="KW-0812">Transmembrane</keyword>
<keyword evidence="1" id="KW-1133">Transmembrane helix</keyword>
<sequence>MGEQRGEEREAMGEEEDGPLVLAVSSSLDLCQPTASNVMDSLCDTGVPCSCRRCARCDGARSSRQFVARYVPACCVFNQGCTGWPMRGKGYYSLVGFMWCPIFLNSWIIAKRELTRPAWESRPALASRPFLSLLPRLSPCLLVAPVVSDGAPRCAIHHLLTSLATSMPVAFVLVGGMVQGATPTWFLTGWMAFKRSPGAL</sequence>
<evidence type="ECO:0000256" key="1">
    <source>
        <dbReference type="SAM" id="Phobius"/>
    </source>
</evidence>
<keyword evidence="3" id="KW-1185">Reference proteome</keyword>
<dbReference type="EnsemblPlants" id="TuG1812G0500002817.01.T02">
    <property type="protein sequence ID" value="TuG1812G0500002817.01.T02"/>
    <property type="gene ID" value="TuG1812G0500002817.01"/>
</dbReference>
<protein>
    <submittedName>
        <fullName evidence="2">Uncharacterized protein</fullName>
    </submittedName>
</protein>
<dbReference type="Gramene" id="TuG1812G0500002817.01.T02">
    <property type="protein sequence ID" value="TuG1812G0500002817.01.T02"/>
    <property type="gene ID" value="TuG1812G0500002817.01"/>
</dbReference>
<evidence type="ECO:0000313" key="2">
    <source>
        <dbReference type="EnsemblPlants" id="TuG1812G0500002817.01.T02"/>
    </source>
</evidence>
<dbReference type="AlphaFoldDB" id="A0A8R7QFF5"/>
<dbReference type="Proteomes" id="UP000015106">
    <property type="component" value="Chromosome 5"/>
</dbReference>
<feature type="transmembrane region" description="Helical" evidence="1">
    <location>
        <begin position="91"/>
        <end position="110"/>
    </location>
</feature>
<reference evidence="2" key="2">
    <citation type="submission" date="2018-03" db="EMBL/GenBank/DDBJ databases">
        <title>The Triticum urartu genome reveals the dynamic nature of wheat genome evolution.</title>
        <authorList>
            <person name="Ling H."/>
            <person name="Ma B."/>
            <person name="Shi X."/>
            <person name="Liu H."/>
            <person name="Dong L."/>
            <person name="Sun H."/>
            <person name="Cao Y."/>
            <person name="Gao Q."/>
            <person name="Zheng S."/>
            <person name="Li Y."/>
            <person name="Yu Y."/>
            <person name="Du H."/>
            <person name="Qi M."/>
            <person name="Li Y."/>
            <person name="Yu H."/>
            <person name="Cui Y."/>
            <person name="Wang N."/>
            <person name="Chen C."/>
            <person name="Wu H."/>
            <person name="Zhao Y."/>
            <person name="Zhang J."/>
            <person name="Li Y."/>
            <person name="Zhou W."/>
            <person name="Zhang B."/>
            <person name="Hu W."/>
            <person name="Eijk M."/>
            <person name="Tang J."/>
            <person name="Witsenboer H."/>
            <person name="Zhao S."/>
            <person name="Li Z."/>
            <person name="Zhang A."/>
            <person name="Wang D."/>
            <person name="Liang C."/>
        </authorList>
    </citation>
    <scope>NUCLEOTIDE SEQUENCE [LARGE SCALE GENOMIC DNA]</scope>
    <source>
        <strain evidence="2">cv. G1812</strain>
    </source>
</reference>